<reference evidence="2 3" key="1">
    <citation type="submission" date="2018-06" db="EMBL/GenBank/DDBJ databases">
        <authorList>
            <consortium name="Pathogen Informatics"/>
            <person name="Doyle S."/>
        </authorList>
    </citation>
    <scope>NUCLEOTIDE SEQUENCE [LARGE SCALE GENOMIC DNA]</scope>
    <source>
        <strain evidence="2 3">NCTC12119</strain>
    </source>
</reference>
<proteinExistence type="predicted"/>
<evidence type="ECO:0000313" key="2">
    <source>
        <dbReference type="EMBL" id="SUY92845.1"/>
    </source>
</evidence>
<dbReference type="AlphaFoldDB" id="A0A381KQB3"/>
<feature type="domain" description="Ig-like" evidence="1">
    <location>
        <begin position="181"/>
        <end position="332"/>
    </location>
</feature>
<dbReference type="InterPro" id="IPR022038">
    <property type="entry name" value="Ig-like_bact"/>
</dbReference>
<accession>A0A381KQB3</accession>
<protein>
    <submittedName>
        <fullName evidence="2">Protein of uncharacterized function (DUF3607)</fullName>
    </submittedName>
</protein>
<dbReference type="Pfam" id="PF13750">
    <property type="entry name" value="Big_3_3"/>
    <property type="match status" value="1"/>
</dbReference>
<dbReference type="Proteomes" id="UP000255528">
    <property type="component" value="Unassembled WGS sequence"/>
</dbReference>
<gene>
    <name evidence="2" type="ORF">NCTC12119_04874</name>
</gene>
<evidence type="ECO:0000313" key="3">
    <source>
        <dbReference type="Proteomes" id="UP000255528"/>
    </source>
</evidence>
<evidence type="ECO:0000259" key="1">
    <source>
        <dbReference type="Pfam" id="PF13750"/>
    </source>
</evidence>
<sequence>MEQAPKIISKEIYRSDTGQWLADAQNFRTALFTQIRVNAEPRTYEQRISANSNRAWYCLIPVGGTSCTMNVNYSYTTDRGLEFIHIISGKNGNAIYDNLAGAFTANWDTNPPVINTAKINRSSKNVTMTVTDNDRVNGWQIGAWDTREFGVTLKNAAGNIIQQPAQSWTESDYKTKNAVISYAGLPDGRYNVQSVYAKDLVGNIGTLSLNEDLLIDSTAPSITYRYENADPDGKLVKGLENLRINITDPSGDATLESLVLSGGPNSELVTLAFTSQGNGSYTPEYPRIYPVETSEDGFYTIEASAVDASGNRSSKKLNFLYQPANMITLDRMRTLATAVALKTSDNQPLAYIRTSILRRQDGSVITGELSGTLTVRKDAKFPLTLAGVTVAPGQTRVIVFDMGQGEERIYPVTPGIPGVTGSSQFALEFPQL</sequence>
<name>A0A381KQB3_9ENTR</name>
<dbReference type="EMBL" id="UIGI01000002">
    <property type="protein sequence ID" value="SUY92845.1"/>
    <property type="molecule type" value="Genomic_DNA"/>
</dbReference>
<dbReference type="RefSeq" id="WP_256682733.1">
    <property type="nucleotide sequence ID" value="NZ_UIGI01000002.1"/>
</dbReference>
<organism evidence="2 3">
    <name type="scientific">Buttiauxella agrestis</name>
    <dbReference type="NCBI Taxonomy" id="82977"/>
    <lineage>
        <taxon>Bacteria</taxon>
        <taxon>Pseudomonadati</taxon>
        <taxon>Pseudomonadota</taxon>
        <taxon>Gammaproteobacteria</taxon>
        <taxon>Enterobacterales</taxon>
        <taxon>Enterobacteriaceae</taxon>
        <taxon>Buttiauxella</taxon>
    </lineage>
</organism>